<comment type="caution">
    <text evidence="2">The sequence shown here is derived from an EMBL/GenBank/DDBJ whole genome shotgun (WGS) entry which is preliminary data.</text>
</comment>
<dbReference type="GeneID" id="94197821"/>
<proteinExistence type="predicted"/>
<dbReference type="RefSeq" id="XP_067718409.1">
    <property type="nucleotide sequence ID" value="XM_067862308.1"/>
</dbReference>
<keyword evidence="3" id="KW-1185">Reference proteome</keyword>
<accession>A0AAV4M2B2</accession>
<dbReference type="Proteomes" id="UP001497744">
    <property type="component" value="Unassembled WGS sequence"/>
</dbReference>
<evidence type="ECO:0000313" key="2">
    <source>
        <dbReference type="EMBL" id="GIX66340.1"/>
    </source>
</evidence>
<reference evidence="2 3" key="1">
    <citation type="submission" date="2021-06" db="EMBL/GenBank/DDBJ databases">
        <title>Genome sequence of Babesia caballi.</title>
        <authorList>
            <person name="Yamagishi J."/>
            <person name="Kidaka T."/>
            <person name="Ochi A."/>
        </authorList>
    </citation>
    <scope>NUCLEOTIDE SEQUENCE [LARGE SCALE GENOMIC DNA]</scope>
    <source>
        <strain evidence="2">USDA-D6B2</strain>
    </source>
</reference>
<gene>
    <name evidence="2" type="ORF">BcabD6B2_57760</name>
</gene>
<organism evidence="2 3">
    <name type="scientific">Babesia caballi</name>
    <dbReference type="NCBI Taxonomy" id="5871"/>
    <lineage>
        <taxon>Eukaryota</taxon>
        <taxon>Sar</taxon>
        <taxon>Alveolata</taxon>
        <taxon>Apicomplexa</taxon>
        <taxon>Aconoidasida</taxon>
        <taxon>Piroplasmida</taxon>
        <taxon>Babesiidae</taxon>
        <taxon>Babesia</taxon>
    </lineage>
</organism>
<protein>
    <submittedName>
        <fullName evidence="2">Bifunctional glutathionylspermidine amidase/synthase</fullName>
    </submittedName>
</protein>
<feature type="region of interest" description="Disordered" evidence="1">
    <location>
        <begin position="1"/>
        <end position="23"/>
    </location>
</feature>
<evidence type="ECO:0000313" key="3">
    <source>
        <dbReference type="Proteomes" id="UP001497744"/>
    </source>
</evidence>
<dbReference type="AlphaFoldDB" id="A0AAV4M2B2"/>
<name>A0AAV4M2B2_BABCB</name>
<sequence length="90" mass="10296">MQKSAGSNLGKLRFMQRGEKPQPKPVEVVERLLDEDCAWVIGGFEEVHKANCQPEAPASKSLKIKHATRKSFNGANPYIERFMQTLRKRR</sequence>
<dbReference type="EMBL" id="BPLF01000006">
    <property type="protein sequence ID" value="GIX66340.1"/>
    <property type="molecule type" value="Genomic_DNA"/>
</dbReference>
<evidence type="ECO:0000256" key="1">
    <source>
        <dbReference type="SAM" id="MobiDB-lite"/>
    </source>
</evidence>